<sequence>MSKREILRLPDAIHQEITKARSNAGKFYAFSEFETPLLIQSQDGTSSGKTYNVFYQYIQGVNAATLPGNGHRNLVFITPLKSQIDIPSELVELASSKQILILPYLSLRDVADLSFTTWVKQTDGDEKDNQQRYLDWIHTGCNILKDNTQLIFERLKSDVQARVTLELRLKAEVRAGATDEQVKIEEELLTSGYKLTGRLQEAAIALLNTLNTDFETLLERAGQDKLAGLAVEMVKHLFPFHIALYRRCILLATTKKFDGSVLLLKRDNEGIYHKSSQSLDHVLGQKKHQDKNPLEELTSVTSAERLEKLKQEYWVHDSDSPYAQRDIRFTLVLDEEHEAYKIFQQTVCKILLNDDLQLPSILATLHRVLEYIDECRGNERAPGYEPLDEYVCEINNALLRCDLRPGFDLKKMTQLFSNNMLDVVVDSRNTEQVIALIGNVFSYQIQRFYREDDLRHIRLRSHGRQSYTEIYVSAEDDEDAGNDFSLYELYQTITAILAASAKLKNPSRVQQMLSQQDQANQNNPLSLFIGKAQQIKGEASYLLSGSSTDEQLIDDFFTYFQPKTLFSLAPREKVIIESSQLKGWVLLKFRMELIKELPEVALLRVLYQTHNTVILLSATAGFPGTYNGQYSRPFLADYARHLGYQIRCRDMESAAPLATIRELRNIHRPVNIEIFDDQKSELSPLINDPIFKKVLKIWEGHLEHYLTYIQRHRYRKREFHRELQAMLLAAYTTRHTLCIGLSARFFTVLGKFLQATLNSSTPMNGLKILDTDNRRGNDTPRVFEITPFDNLHTLRVVMFDSKLNREDPVRDYLRINQPNLTLFMISHFKGAGTGLNYYIAYPETDAGGKSLEVDFDELAMVCDSFWSQVNTAGTRNTLENYVTLLKHYAHGSMLRRANDFETDLVDSDAARMLDDEHIVELHKVAMQTIGRTERRDAKMQGTIRLPSGVHLNAIRVFRDLARYPDARSLLASLSLHNNRWFEKARHDLEKASFNTEKQRADFEQRVLNANAMYKDFEVEFVEVILKAARAGDKNAIQLNEDLRHPDSFQNPQKYINRLKRNPIIKNSDYMKLCVENFFVERTADLENIIFARTMQSDGLTDISAGSSPYEPEHCLPQYHEGMSEECDDLEKRVFPSLLRLESEPLKRFIPIPTLIPLLIGNIGEWQFHQVLKAAGIKSLAPEQIILQLGSECYELFDIYLIKKDHLFAIDVKNWMMGKNNRDISKKLHSSALNKVEILNKIVSASSSLNKVSAVYLNTRHGLNCLNDRAEKFKFTQIFYFNLLKVVSYYEKDISSNRYESKINRKILINRTLMNMLGYENE</sequence>
<organism evidence="1">
    <name type="scientific">uncultured Citrobacter sp</name>
    <dbReference type="NCBI Taxonomy" id="200446"/>
    <lineage>
        <taxon>Bacteria</taxon>
        <taxon>Pseudomonadati</taxon>
        <taxon>Pseudomonadota</taxon>
        <taxon>Gammaproteobacteria</taxon>
        <taxon>Enterobacterales</taxon>
        <taxon>Enterobacteriaceae</taxon>
        <taxon>Citrobacter</taxon>
        <taxon>environmental samples</taxon>
    </lineage>
</organism>
<gene>
    <name evidence="1" type="ORF">KL86CIT2_580039</name>
</gene>
<dbReference type="RefSeq" id="WP_109739829.1">
    <property type="nucleotide sequence ID" value="NZ_LT598671.1"/>
</dbReference>
<reference evidence="1" key="1">
    <citation type="submission" date="2016-04" db="EMBL/GenBank/DDBJ databases">
        <authorList>
            <person name="Evans L.H."/>
            <person name="Alamgir A."/>
            <person name="Owens N."/>
            <person name="Weber N.D."/>
            <person name="Virtaneva K."/>
            <person name="Barbian K."/>
            <person name="Babar A."/>
            <person name="Rosenke K."/>
        </authorList>
    </citation>
    <scope>NUCLEOTIDE SEQUENCE</scope>
    <source>
        <strain evidence="1">86-2</strain>
    </source>
</reference>
<dbReference type="EMBL" id="FLUA01000058">
    <property type="protein sequence ID" value="SBV68008.1"/>
    <property type="molecule type" value="Genomic_DNA"/>
</dbReference>
<accession>A0A212IMJ5</accession>
<name>A0A212IMJ5_9ENTR</name>
<evidence type="ECO:0000313" key="1">
    <source>
        <dbReference type="EMBL" id="SBV68008.1"/>
    </source>
</evidence>
<proteinExistence type="predicted"/>
<protein>
    <submittedName>
        <fullName evidence="1">Uncharacterized protein</fullName>
    </submittedName>
</protein>